<evidence type="ECO:0000256" key="6">
    <source>
        <dbReference type="ARBA" id="ARBA00012477"/>
    </source>
</evidence>
<dbReference type="FunFam" id="3.60.15.10:FF:000014">
    <property type="entry name" value="Zinc phosphodiesterase ELAC protein 2"/>
    <property type="match status" value="1"/>
</dbReference>
<organism evidence="26 27">
    <name type="scientific">Sinanodonta woodiana</name>
    <name type="common">Chinese pond mussel</name>
    <name type="synonym">Anodonta woodiana</name>
    <dbReference type="NCBI Taxonomy" id="1069815"/>
    <lineage>
        <taxon>Eukaryota</taxon>
        <taxon>Metazoa</taxon>
        <taxon>Spiralia</taxon>
        <taxon>Lophotrochozoa</taxon>
        <taxon>Mollusca</taxon>
        <taxon>Bivalvia</taxon>
        <taxon>Autobranchia</taxon>
        <taxon>Heteroconchia</taxon>
        <taxon>Palaeoheterodonta</taxon>
        <taxon>Unionida</taxon>
        <taxon>Unionoidea</taxon>
        <taxon>Unionidae</taxon>
        <taxon>Unioninae</taxon>
        <taxon>Sinanodonta</taxon>
    </lineage>
</organism>
<keyword evidence="9" id="KW-0819">tRNA processing</keyword>
<evidence type="ECO:0000313" key="26">
    <source>
        <dbReference type="EMBL" id="KAL3877374.1"/>
    </source>
</evidence>
<comment type="catalytic activity">
    <reaction evidence="1">
        <text>Endonucleolytic cleavage of RNA, removing extra 3' nucleotides from tRNA precursor, generating 3' termini of tRNAs. A 3'-hydroxy group is left at the tRNA terminus and a 5'-phosphoryl group is left at the trailer molecule.</text>
        <dbReference type="EC" id="3.1.26.11"/>
    </reaction>
</comment>
<dbReference type="SUPFAM" id="SSF56281">
    <property type="entry name" value="Metallo-hydrolase/oxidoreductase"/>
    <property type="match status" value="2"/>
</dbReference>
<evidence type="ECO:0000259" key="25">
    <source>
        <dbReference type="Pfam" id="PF13691"/>
    </source>
</evidence>
<feature type="region of interest" description="Disordered" evidence="24">
    <location>
        <begin position="834"/>
        <end position="863"/>
    </location>
</feature>
<accession>A0ABD3WTR4</accession>
<dbReference type="Proteomes" id="UP001634394">
    <property type="component" value="Unassembled WGS sequence"/>
</dbReference>
<proteinExistence type="inferred from homology"/>
<keyword evidence="27" id="KW-1185">Reference proteome</keyword>
<feature type="domain" description="tRNase Z endonuclease" evidence="25">
    <location>
        <begin position="96"/>
        <end position="139"/>
    </location>
</feature>
<evidence type="ECO:0000256" key="16">
    <source>
        <dbReference type="ARBA" id="ARBA00023128"/>
    </source>
</evidence>
<keyword evidence="11" id="KW-0479">Metal-binding</keyword>
<dbReference type="AlphaFoldDB" id="A0ABD3WTR4"/>
<evidence type="ECO:0000256" key="17">
    <source>
        <dbReference type="ARBA" id="ARBA00023242"/>
    </source>
</evidence>
<dbReference type="GO" id="GO:0042781">
    <property type="term" value="F:3'-tRNA processing endoribonuclease activity"/>
    <property type="evidence" value="ECO:0007669"/>
    <property type="project" value="UniProtKB-EC"/>
</dbReference>
<evidence type="ECO:0000256" key="2">
    <source>
        <dbReference type="ARBA" id="ARBA00001947"/>
    </source>
</evidence>
<dbReference type="Pfam" id="PF13691">
    <property type="entry name" value="Lactamase_B_4"/>
    <property type="match status" value="1"/>
</dbReference>
<reference evidence="26 27" key="1">
    <citation type="submission" date="2024-11" db="EMBL/GenBank/DDBJ databases">
        <title>Chromosome-level genome assembly of the freshwater bivalve Anodonta woodiana.</title>
        <authorList>
            <person name="Chen X."/>
        </authorList>
    </citation>
    <scope>NUCLEOTIDE SEQUENCE [LARGE SCALE GENOMIC DNA]</scope>
    <source>
        <strain evidence="26">MN2024</strain>
        <tissue evidence="26">Gills</tissue>
    </source>
</reference>
<dbReference type="CDD" id="cd07718">
    <property type="entry name" value="RNaseZ_ELAC1_ELAC2-C-term-like_MBL-fold"/>
    <property type="match status" value="1"/>
</dbReference>
<evidence type="ECO:0000256" key="24">
    <source>
        <dbReference type="SAM" id="MobiDB-lite"/>
    </source>
</evidence>
<evidence type="ECO:0000256" key="8">
    <source>
        <dbReference type="ARBA" id="ARBA00022553"/>
    </source>
</evidence>
<dbReference type="PANTHER" id="PTHR12553:SF49">
    <property type="entry name" value="ZINC PHOSPHODIESTERASE ELAC PROTEIN 2"/>
    <property type="match status" value="1"/>
</dbReference>
<evidence type="ECO:0000256" key="1">
    <source>
        <dbReference type="ARBA" id="ARBA00000402"/>
    </source>
</evidence>
<evidence type="ECO:0000256" key="18">
    <source>
        <dbReference type="ARBA" id="ARBA00030689"/>
    </source>
</evidence>
<keyword evidence="10" id="KW-0540">Nuclease</keyword>
<comment type="subcellular location">
    <subcellularLocation>
        <location evidence="4">Mitochondrion matrix</location>
    </subcellularLocation>
    <subcellularLocation>
        <location evidence="3">Nucleus</location>
    </subcellularLocation>
</comment>
<comment type="similarity">
    <text evidence="5">Belongs to the RNase Z family.</text>
</comment>
<keyword evidence="15" id="KW-0809">Transit peptide</keyword>
<dbReference type="EC" id="3.1.26.11" evidence="6"/>
<dbReference type="GO" id="GO:0046872">
    <property type="term" value="F:metal ion binding"/>
    <property type="evidence" value="ECO:0007669"/>
    <property type="project" value="UniProtKB-KW"/>
</dbReference>
<comment type="subunit">
    <text evidence="23">Homodimer. Interacts with PTCD1.</text>
</comment>
<comment type="caution">
    <text evidence="26">The sequence shown here is derived from an EMBL/GenBank/DDBJ whole genome shotgun (WGS) entry which is preliminary data.</text>
</comment>
<dbReference type="EMBL" id="JBJQND010000005">
    <property type="protein sequence ID" value="KAL3877374.1"/>
    <property type="molecule type" value="Genomic_DNA"/>
</dbReference>
<dbReference type="InterPro" id="IPR036866">
    <property type="entry name" value="RibonucZ/Hydroxyglut_hydro"/>
</dbReference>
<keyword evidence="16" id="KW-0496">Mitochondrion</keyword>
<keyword evidence="17" id="KW-0539">Nucleus</keyword>
<evidence type="ECO:0000256" key="23">
    <source>
        <dbReference type="ARBA" id="ARBA00047136"/>
    </source>
</evidence>
<keyword evidence="13" id="KW-0378">Hydrolase</keyword>
<dbReference type="GO" id="GO:0042645">
    <property type="term" value="C:mitochondrial nucleoid"/>
    <property type="evidence" value="ECO:0007669"/>
    <property type="project" value="UniProtKB-ARBA"/>
</dbReference>
<evidence type="ECO:0000256" key="19">
    <source>
        <dbReference type="ARBA" id="ARBA00030729"/>
    </source>
</evidence>
<evidence type="ECO:0000256" key="7">
    <source>
        <dbReference type="ARBA" id="ARBA00013357"/>
    </source>
</evidence>
<evidence type="ECO:0000256" key="13">
    <source>
        <dbReference type="ARBA" id="ARBA00022801"/>
    </source>
</evidence>
<dbReference type="Pfam" id="PF23023">
    <property type="entry name" value="Anti-Pycsar_Apyc1"/>
    <property type="match status" value="1"/>
</dbReference>
<evidence type="ECO:0000256" key="15">
    <source>
        <dbReference type="ARBA" id="ARBA00022946"/>
    </source>
</evidence>
<evidence type="ECO:0000256" key="12">
    <source>
        <dbReference type="ARBA" id="ARBA00022759"/>
    </source>
</evidence>
<sequence>MNFLLKRPYFSAKNILLFFRSRRFNLVVSAPYSTLTDLKDILKNMSVTVKKGSCPRSVVFRDTKRQGGGNIPVPSVVDIQIIGNGGPGNPKSFMIITDHSSYLFNCGEGTQRIATELRIKLAPVENIFITSKNWENTGGLLGMCLTLESINVPLVKIHGPPDVDNIIKMAKTFAESNVVKIEVRDTEEGQYQDHAFKIEYVHLKKSASSKDISHKLGATLTTIENNKISTADASIVQGHSKRLIDSQILASNEEGNTSNENDSRKRQKLASIDSEVAVAYIIHPFPKPRSVDLEKCVELGIPAGPMIGELTRGNSVTVDDKVINPEEILFPQEKCRPIIVLDCPDMNYLDSVLTSEQFLRLSTQTNEADDKDETPELIIHMSPAHVFLSPQYQQFMKRFEGKTEHLILNETMPEISSAGIYRYQCFLSLLHPAIFPILPFMNEFPKIEKGEGSVKSTMTGLRYRYRHKQFVWDQCIEVDREAFFQEALEMPNVNVELEKLKSIFMDDYTNKGEKYPETVFLGTGSSVPSKTRNVSGILLNISDDTSMLLDCGEGTMGQFYHFYGNKTDEMLCKIKVAFISHLHSDHHLGLFTIINSRLKAFERSGKPYTKLIVIAPIQLYRWLGFYSSYVTDILSYINMIPLQQIVPKYLETSRDQYDMVVNTLNMKTIEPVEVKHCKNAFGITLTYSSGWKIVYSGDTMPCEKLVTAGMNCDLLIHEATMADELIEEAKAKTHSTTSQALDIGRQMQAKFILLNHFSQRYAKIPMIDDKFSENVGISFDNMRVSLSELRAIPMLYPALQTIFSEHVEEMTERVQKRQIKKKLEQEAWKELLNKTSANKNVQGQKNSQNKEHDAMMTRTNVSK</sequence>
<comment type="cofactor">
    <cofactor evidence="2">
        <name>Zn(2+)</name>
        <dbReference type="ChEBI" id="CHEBI:29105"/>
    </cofactor>
</comment>
<dbReference type="Gene3D" id="3.60.15.10">
    <property type="entry name" value="Ribonuclease Z/Hydroxyacylglutathione hydrolase-like"/>
    <property type="match status" value="2"/>
</dbReference>
<evidence type="ECO:0000256" key="4">
    <source>
        <dbReference type="ARBA" id="ARBA00004305"/>
    </source>
</evidence>
<feature type="compositionally biased region" description="Polar residues" evidence="24">
    <location>
        <begin position="834"/>
        <end position="847"/>
    </location>
</feature>
<evidence type="ECO:0000256" key="20">
    <source>
        <dbReference type="ARBA" id="ARBA00032104"/>
    </source>
</evidence>
<dbReference type="PANTHER" id="PTHR12553">
    <property type="entry name" value="ZINC PHOSPHODIESTERASE ELAC PROTEIN 2"/>
    <property type="match status" value="1"/>
</dbReference>
<comment type="function">
    <text evidence="22">Zinc phosphodiesterase, which displays mitochondrial tRNA 3'-processing endonuclease activity. Involved in tRNA maturation, by removing a 3'-trailer from precursor tRNA. Associates with mitochondrial DNA complexes at the nucleoids to initiate RNA processing and ribosome assembly.</text>
</comment>
<evidence type="ECO:0000256" key="3">
    <source>
        <dbReference type="ARBA" id="ARBA00004123"/>
    </source>
</evidence>
<gene>
    <name evidence="26" type="ORF">ACJMK2_035092</name>
</gene>
<evidence type="ECO:0000256" key="10">
    <source>
        <dbReference type="ARBA" id="ARBA00022722"/>
    </source>
</evidence>
<keyword evidence="8" id="KW-0597">Phosphoprotein</keyword>
<evidence type="ECO:0000256" key="9">
    <source>
        <dbReference type="ARBA" id="ARBA00022694"/>
    </source>
</evidence>
<protein>
    <recommendedName>
        <fullName evidence="7">Zinc phosphodiesterase ELAC protein 2</fullName>
        <ecNumber evidence="6">3.1.26.11</ecNumber>
    </recommendedName>
    <alternativeName>
        <fullName evidence="21">ElaC homolog protein 2</fullName>
    </alternativeName>
    <alternativeName>
        <fullName evidence="19">Ribonuclease Z 2</fullName>
    </alternativeName>
    <alternativeName>
        <fullName evidence="20">tRNA 3 endonuclease 2</fullName>
    </alternativeName>
    <alternativeName>
        <fullName evidence="18">tRNase Z 2</fullName>
    </alternativeName>
</protein>
<evidence type="ECO:0000256" key="11">
    <source>
        <dbReference type="ARBA" id="ARBA00022723"/>
    </source>
</evidence>
<evidence type="ECO:0000256" key="5">
    <source>
        <dbReference type="ARBA" id="ARBA00007823"/>
    </source>
</evidence>
<dbReference type="InterPro" id="IPR047151">
    <property type="entry name" value="RNZ2-like"/>
</dbReference>
<keyword evidence="14" id="KW-0862">Zinc</keyword>
<evidence type="ECO:0000256" key="14">
    <source>
        <dbReference type="ARBA" id="ARBA00022833"/>
    </source>
</evidence>
<evidence type="ECO:0000256" key="22">
    <source>
        <dbReference type="ARBA" id="ARBA00046098"/>
    </source>
</evidence>
<keyword evidence="12" id="KW-0255">Endonuclease</keyword>
<dbReference type="GO" id="GO:0005634">
    <property type="term" value="C:nucleus"/>
    <property type="evidence" value="ECO:0007669"/>
    <property type="project" value="UniProtKB-SubCell"/>
</dbReference>
<evidence type="ECO:0000256" key="21">
    <source>
        <dbReference type="ARBA" id="ARBA00032616"/>
    </source>
</evidence>
<dbReference type="InterPro" id="IPR027794">
    <property type="entry name" value="tRNase_Z_dom"/>
</dbReference>
<evidence type="ECO:0000313" key="27">
    <source>
        <dbReference type="Proteomes" id="UP001634394"/>
    </source>
</evidence>
<name>A0ABD3WTR4_SINWO</name>